<dbReference type="GO" id="GO:0003824">
    <property type="term" value="F:catalytic activity"/>
    <property type="evidence" value="ECO:0007669"/>
    <property type="project" value="TreeGrafter"/>
</dbReference>
<name>K0IN07_NITGG</name>
<evidence type="ECO:0000259" key="1">
    <source>
        <dbReference type="PROSITE" id="PS51725"/>
    </source>
</evidence>
<dbReference type="KEGG" id="nga:Ngar_c16110"/>
<dbReference type="InterPro" id="IPR050744">
    <property type="entry name" value="AI-2_Isomerase_LsrG"/>
</dbReference>
<dbReference type="HOGENOM" id="CLU_131496_6_2_2"/>
<feature type="domain" description="ABM" evidence="1">
    <location>
        <begin position="18"/>
        <end position="110"/>
    </location>
</feature>
<dbReference type="PANTHER" id="PTHR33336">
    <property type="entry name" value="QUINOL MONOOXYGENASE YGIN-RELATED"/>
    <property type="match status" value="1"/>
</dbReference>
<dbReference type="AlphaFoldDB" id="K0IN07"/>
<protein>
    <recommendedName>
        <fullName evidence="1">ABM domain-containing protein</fullName>
    </recommendedName>
</protein>
<evidence type="ECO:0000313" key="3">
    <source>
        <dbReference type="Proteomes" id="UP000008037"/>
    </source>
</evidence>
<reference evidence="2 3" key="1">
    <citation type="journal article" date="2012" name="Environ. Microbiol.">
        <title>The genome of the ammonia-oxidizing Candidatus Nitrososphaera gargensis: insights into metabolic versatility and environmental adaptations.</title>
        <authorList>
            <person name="Spang A."/>
            <person name="Poehlein A."/>
            <person name="Offre P."/>
            <person name="Zumbragel S."/>
            <person name="Haider S."/>
            <person name="Rychlik N."/>
            <person name="Nowka B."/>
            <person name="Schmeisser C."/>
            <person name="Lebedeva E.V."/>
            <person name="Rattei T."/>
            <person name="Bohm C."/>
            <person name="Schmid M."/>
            <person name="Galushko A."/>
            <person name="Hatzenpichler R."/>
            <person name="Weinmaier T."/>
            <person name="Daniel R."/>
            <person name="Schleper C."/>
            <person name="Spieck E."/>
            <person name="Streit W."/>
            <person name="Wagner M."/>
        </authorList>
    </citation>
    <scope>NUCLEOTIDE SEQUENCE [LARGE SCALE GENOMIC DNA]</scope>
    <source>
        <strain evidence="3">Ga9.2</strain>
    </source>
</reference>
<dbReference type="Pfam" id="PF03992">
    <property type="entry name" value="ABM"/>
    <property type="match status" value="1"/>
</dbReference>
<dbReference type="SUPFAM" id="SSF54909">
    <property type="entry name" value="Dimeric alpha+beta barrel"/>
    <property type="match status" value="1"/>
</dbReference>
<dbReference type="OrthoDB" id="8931at2157"/>
<dbReference type="BioCyc" id="CNIT1237085:G1324-1609-MONOMER"/>
<sequence>METTTDIKKFQSRTADAVRVLAFFKAKQGKGKALEKILLTLVRPTRSEPGNIAYVLHRSTENPDELVFDEIFTSMHAFEEHAQQPHIKNLNARIEHLLVAPPEVKTYSEVRVEQ</sequence>
<dbReference type="STRING" id="1237085.Ngar_c16110"/>
<dbReference type="Proteomes" id="UP000008037">
    <property type="component" value="Chromosome"/>
</dbReference>
<dbReference type="InterPro" id="IPR011008">
    <property type="entry name" value="Dimeric_a/b-barrel"/>
</dbReference>
<dbReference type="PANTHER" id="PTHR33336:SF3">
    <property type="entry name" value="ABM DOMAIN-CONTAINING PROTEIN"/>
    <property type="match status" value="1"/>
</dbReference>
<gene>
    <name evidence="2" type="ordered locus">Ngar_c16110</name>
</gene>
<dbReference type="Gene3D" id="3.30.70.100">
    <property type="match status" value="1"/>
</dbReference>
<keyword evidence="3" id="KW-1185">Reference proteome</keyword>
<organism evidence="2 3">
    <name type="scientific">Nitrososphaera gargensis (strain Ga9.2)</name>
    <dbReference type="NCBI Taxonomy" id="1237085"/>
    <lineage>
        <taxon>Archaea</taxon>
        <taxon>Nitrososphaerota</taxon>
        <taxon>Nitrososphaeria</taxon>
        <taxon>Nitrososphaerales</taxon>
        <taxon>Nitrososphaeraceae</taxon>
        <taxon>Nitrososphaera</taxon>
    </lineage>
</organism>
<dbReference type="EMBL" id="CP002408">
    <property type="protein sequence ID" value="AFU58544.1"/>
    <property type="molecule type" value="Genomic_DNA"/>
</dbReference>
<dbReference type="GeneID" id="13797870"/>
<dbReference type="RefSeq" id="WP_015019081.1">
    <property type="nucleotide sequence ID" value="NC_018719.1"/>
</dbReference>
<proteinExistence type="predicted"/>
<dbReference type="InParanoid" id="K0IN07"/>
<dbReference type="PROSITE" id="PS51725">
    <property type="entry name" value="ABM"/>
    <property type="match status" value="1"/>
</dbReference>
<dbReference type="InterPro" id="IPR007138">
    <property type="entry name" value="ABM_dom"/>
</dbReference>
<evidence type="ECO:0000313" key="2">
    <source>
        <dbReference type="EMBL" id="AFU58544.1"/>
    </source>
</evidence>
<accession>K0IN07</accession>